<keyword evidence="2" id="KW-0812">Transmembrane</keyword>
<keyword evidence="4" id="KW-1185">Reference proteome</keyword>
<keyword evidence="1" id="KW-0175">Coiled coil</keyword>
<accession>A0A5J5ICX5</accession>
<dbReference type="Pfam" id="PF12732">
    <property type="entry name" value="YtxH"/>
    <property type="match status" value="1"/>
</dbReference>
<dbReference type="InterPro" id="IPR024623">
    <property type="entry name" value="YtxH"/>
</dbReference>
<proteinExistence type="predicted"/>
<evidence type="ECO:0000313" key="3">
    <source>
        <dbReference type="EMBL" id="KAA9035881.1"/>
    </source>
</evidence>
<organism evidence="3 4">
    <name type="scientific">Ginsengibacter hankyongi</name>
    <dbReference type="NCBI Taxonomy" id="2607284"/>
    <lineage>
        <taxon>Bacteria</taxon>
        <taxon>Pseudomonadati</taxon>
        <taxon>Bacteroidota</taxon>
        <taxon>Chitinophagia</taxon>
        <taxon>Chitinophagales</taxon>
        <taxon>Chitinophagaceae</taxon>
        <taxon>Ginsengibacter</taxon>
    </lineage>
</organism>
<dbReference type="Proteomes" id="UP000326903">
    <property type="component" value="Unassembled WGS sequence"/>
</dbReference>
<sequence>MKIENATILLMTGIAIGAIAGLLMAPDEGSKTRKKWMKKAKKYKKDVEGKAAEYKDKAVDLKENIEGAANDLKKRFS</sequence>
<feature type="transmembrane region" description="Helical" evidence="2">
    <location>
        <begin position="6"/>
        <end position="25"/>
    </location>
</feature>
<protein>
    <submittedName>
        <fullName evidence="3">YtxH domain-containing protein</fullName>
    </submittedName>
</protein>
<evidence type="ECO:0000256" key="1">
    <source>
        <dbReference type="SAM" id="Coils"/>
    </source>
</evidence>
<comment type="caution">
    <text evidence="3">The sequence shown here is derived from an EMBL/GenBank/DDBJ whole genome shotgun (WGS) entry which is preliminary data.</text>
</comment>
<evidence type="ECO:0000256" key="2">
    <source>
        <dbReference type="SAM" id="Phobius"/>
    </source>
</evidence>
<dbReference type="RefSeq" id="WP_150416708.1">
    <property type="nucleotide sequence ID" value="NZ_VYQF01000010.1"/>
</dbReference>
<feature type="coiled-coil region" evidence="1">
    <location>
        <begin position="37"/>
        <end position="75"/>
    </location>
</feature>
<evidence type="ECO:0000313" key="4">
    <source>
        <dbReference type="Proteomes" id="UP000326903"/>
    </source>
</evidence>
<name>A0A5J5ICX5_9BACT</name>
<gene>
    <name evidence="3" type="ORF">FW778_20225</name>
</gene>
<keyword evidence="2" id="KW-1133">Transmembrane helix</keyword>
<dbReference type="EMBL" id="VYQF01000010">
    <property type="protein sequence ID" value="KAA9035881.1"/>
    <property type="molecule type" value="Genomic_DNA"/>
</dbReference>
<reference evidence="3 4" key="1">
    <citation type="submission" date="2019-09" db="EMBL/GenBank/DDBJ databases">
        <title>Draft genome sequence of Ginsengibacter sp. BR5-29.</title>
        <authorList>
            <person name="Im W.-T."/>
        </authorList>
    </citation>
    <scope>NUCLEOTIDE SEQUENCE [LARGE SCALE GENOMIC DNA]</scope>
    <source>
        <strain evidence="3 4">BR5-29</strain>
    </source>
</reference>
<dbReference type="AlphaFoldDB" id="A0A5J5ICX5"/>
<keyword evidence="2" id="KW-0472">Membrane</keyword>